<keyword evidence="2" id="KW-1185">Reference proteome</keyword>
<dbReference type="SUPFAM" id="SSF51197">
    <property type="entry name" value="Clavaminate synthase-like"/>
    <property type="match status" value="1"/>
</dbReference>
<dbReference type="InterPro" id="IPR010856">
    <property type="entry name" value="Gig2-like"/>
</dbReference>
<dbReference type="VEuPathDB" id="FungiDB:AB675_1279"/>
<dbReference type="OrthoDB" id="8249012at2759"/>
<dbReference type="RefSeq" id="XP_017995633.1">
    <property type="nucleotide sequence ID" value="XM_018141156.1"/>
</dbReference>
<dbReference type="Gene3D" id="2.60.120.330">
    <property type="entry name" value="B-lactam Antibiotic, Isopenicillin N Synthase, Chain"/>
    <property type="match status" value="1"/>
</dbReference>
<sequence length="436" mass="48982">MPGVLSSWPEWQEYEHQYDHIPKDPDFAAAKQAIVSEYGEEALRESWLRVCEDLKAITDEISDKRSGIIPVLDTDSILDHGFTDAEASEIRRVGCFIARRTIPASTVDKAYQDLRQYVADNRERVQGWPKETPSMLMLYDSPTQIALRTHDRQLRLQRRLNALWHDGSSDVATEPLLYSDGVRDRPPGQAFLGLGPHIDAGSLCRWACPQYRMAYAEILSGMPENHDAFDLQVRRNAQQTLFPGTAHSKVFRSFQGWTALTRAAASEGAIMLYPNVKAAIAYVMLRPFFAPPMDADEVMDASKWTFDRNGAFFPGTTKPDSQRLSRISHPHLRLEECLVHIPDMAAGDTVWWHTDVCHAVDPEHRGRENASVAYIAACPTTDVNKSYIKEQLEATLSGRPPPDYASGLELDERSFIGYTGHVGVSEQAKAALGYYL</sequence>
<name>A0A0N1GYF1_9EURO</name>
<dbReference type="InterPro" id="IPR027443">
    <property type="entry name" value="IPNS-like_sf"/>
</dbReference>
<dbReference type="PANTHER" id="PTHR30613:SF1">
    <property type="entry name" value="DUF1479 DOMAIN PROTEIN (AFU_ORTHOLOGUE AFUA_5G09280)"/>
    <property type="match status" value="1"/>
</dbReference>
<evidence type="ECO:0000313" key="2">
    <source>
        <dbReference type="Proteomes" id="UP000038010"/>
    </source>
</evidence>
<dbReference type="Pfam" id="PF07350">
    <property type="entry name" value="Gig2-like"/>
    <property type="match status" value="1"/>
</dbReference>
<proteinExistence type="predicted"/>
<gene>
    <name evidence="1" type="ORF">AB675_1279</name>
</gene>
<comment type="caution">
    <text evidence="1">The sequence shown here is derived from an EMBL/GenBank/DDBJ whole genome shotgun (WGS) entry which is preliminary data.</text>
</comment>
<evidence type="ECO:0008006" key="3">
    <source>
        <dbReference type="Google" id="ProtNLM"/>
    </source>
</evidence>
<dbReference type="GeneID" id="28733036"/>
<evidence type="ECO:0000313" key="1">
    <source>
        <dbReference type="EMBL" id="KPI35670.1"/>
    </source>
</evidence>
<reference evidence="1 2" key="1">
    <citation type="submission" date="2015-06" db="EMBL/GenBank/DDBJ databases">
        <title>Draft genome of the ant-associated black yeast Phialophora attae CBS 131958.</title>
        <authorList>
            <person name="Moreno L.F."/>
            <person name="Stielow B.J."/>
            <person name="de Hoog S."/>
            <person name="Vicente V.A."/>
            <person name="Weiss V.A."/>
            <person name="de Vries M."/>
            <person name="Cruz L.M."/>
            <person name="Souza E.M."/>
        </authorList>
    </citation>
    <scope>NUCLEOTIDE SEQUENCE [LARGE SCALE GENOMIC DNA]</scope>
    <source>
        <strain evidence="1 2">CBS 131958</strain>
    </source>
</reference>
<dbReference type="EMBL" id="LFJN01000037">
    <property type="protein sequence ID" value="KPI35670.1"/>
    <property type="molecule type" value="Genomic_DNA"/>
</dbReference>
<protein>
    <recommendedName>
        <fullName evidence="3">DUF1479-domain-containing protein</fullName>
    </recommendedName>
</protein>
<organism evidence="1 2">
    <name type="scientific">Cyphellophora attinorum</name>
    <dbReference type="NCBI Taxonomy" id="1664694"/>
    <lineage>
        <taxon>Eukaryota</taxon>
        <taxon>Fungi</taxon>
        <taxon>Dikarya</taxon>
        <taxon>Ascomycota</taxon>
        <taxon>Pezizomycotina</taxon>
        <taxon>Eurotiomycetes</taxon>
        <taxon>Chaetothyriomycetidae</taxon>
        <taxon>Chaetothyriales</taxon>
        <taxon>Cyphellophoraceae</taxon>
        <taxon>Cyphellophora</taxon>
    </lineage>
</organism>
<dbReference type="Proteomes" id="UP000038010">
    <property type="component" value="Unassembled WGS sequence"/>
</dbReference>
<dbReference type="AlphaFoldDB" id="A0A0N1GYF1"/>
<accession>A0A0N1GYF1</accession>
<dbReference type="PANTHER" id="PTHR30613">
    <property type="entry name" value="UNCHARACTERIZED PROTEIN YBIU-RELATED"/>
    <property type="match status" value="1"/>
</dbReference>
<dbReference type="STRING" id="1664694.A0A0N1GYF1"/>